<feature type="compositionally biased region" description="Basic and acidic residues" evidence="1">
    <location>
        <begin position="18"/>
        <end position="33"/>
    </location>
</feature>
<feature type="compositionally biased region" description="Acidic residues" evidence="1">
    <location>
        <begin position="1"/>
        <end position="17"/>
    </location>
</feature>
<dbReference type="AlphaFoldDB" id="A0A9N8K311"/>
<dbReference type="GO" id="GO:0003676">
    <property type="term" value="F:nucleic acid binding"/>
    <property type="evidence" value="ECO:0007669"/>
    <property type="project" value="InterPro"/>
</dbReference>
<gene>
    <name evidence="2" type="ORF">AWRI4233_LOCUS8503</name>
</gene>
<dbReference type="GO" id="GO:0006397">
    <property type="term" value="P:mRNA processing"/>
    <property type="evidence" value="ECO:0007669"/>
    <property type="project" value="UniProtKB-KW"/>
</dbReference>
<dbReference type="GO" id="GO:0005634">
    <property type="term" value="C:nucleus"/>
    <property type="evidence" value="ECO:0007669"/>
    <property type="project" value="UniProtKB-SubCell"/>
</dbReference>
<evidence type="ECO:0000256" key="1">
    <source>
        <dbReference type="SAM" id="MobiDB-lite"/>
    </source>
</evidence>
<dbReference type="InterPro" id="IPR035979">
    <property type="entry name" value="RBD_domain_sf"/>
</dbReference>
<feature type="compositionally biased region" description="Polar residues" evidence="1">
    <location>
        <begin position="85"/>
        <end position="114"/>
    </location>
</feature>
<sequence>MADDDNFDIDIYGDDEQDLKPEPQPEEDQKQQEIDYDPGLDGTNYGQQPNEPETEPPIDNDLKLEGDPDEMKAQYEKSHGGADSSGLQEQQQILSTTGSSTDQYNAPKQAPTEQGTKRKEGEDNREVDPGATSALRLGELQWWISEDDIRGWANQCGCEDELKEVTFNEHKVNGKSKGWVTSRALTQRSRADKVI</sequence>
<organism evidence="2 3">
    <name type="scientific">Aureobasidium mustum</name>
    <dbReference type="NCBI Taxonomy" id="2773714"/>
    <lineage>
        <taxon>Eukaryota</taxon>
        <taxon>Fungi</taxon>
        <taxon>Dikarya</taxon>
        <taxon>Ascomycota</taxon>
        <taxon>Pezizomycotina</taxon>
        <taxon>Dothideomycetes</taxon>
        <taxon>Dothideomycetidae</taxon>
        <taxon>Dothideales</taxon>
        <taxon>Saccotheciaceae</taxon>
        <taxon>Aureobasidium</taxon>
    </lineage>
</organism>
<protein>
    <submittedName>
        <fullName evidence="2">Uncharacterized protein</fullName>
    </submittedName>
</protein>
<feature type="compositionally biased region" description="Basic and acidic residues" evidence="1">
    <location>
        <begin position="60"/>
        <end position="80"/>
    </location>
</feature>
<name>A0A9N8K311_9PEZI</name>
<accession>A0A9N8K311</accession>
<feature type="compositionally biased region" description="Basic and acidic residues" evidence="1">
    <location>
        <begin position="115"/>
        <end position="128"/>
    </location>
</feature>
<reference evidence="2" key="1">
    <citation type="submission" date="2020-06" db="EMBL/GenBank/DDBJ databases">
        <authorList>
            <person name="Onetto C."/>
        </authorList>
    </citation>
    <scope>NUCLEOTIDE SEQUENCE</scope>
</reference>
<dbReference type="SUPFAM" id="SSF54928">
    <property type="entry name" value="RNA-binding domain, RBD"/>
    <property type="match status" value="1"/>
</dbReference>
<proteinExistence type="predicted"/>
<dbReference type="EMBL" id="CAIJEO010000010">
    <property type="protein sequence ID" value="CAD0099678.1"/>
    <property type="molecule type" value="Genomic_DNA"/>
</dbReference>
<feature type="region of interest" description="Disordered" evidence="1">
    <location>
        <begin position="1"/>
        <end position="133"/>
    </location>
</feature>
<dbReference type="OrthoDB" id="10065185at2759"/>
<evidence type="ECO:0000313" key="3">
    <source>
        <dbReference type="Proteomes" id="UP000714618"/>
    </source>
</evidence>
<evidence type="ECO:0000313" key="2">
    <source>
        <dbReference type="EMBL" id="CAD0099678.1"/>
    </source>
</evidence>
<comment type="caution">
    <text evidence="2">The sequence shown here is derived from an EMBL/GenBank/DDBJ whole genome shotgun (WGS) entry which is preliminary data.</text>
</comment>
<dbReference type="InterPro" id="IPR034772">
    <property type="entry name" value="CPSF6/7"/>
</dbReference>
<dbReference type="Proteomes" id="UP000714618">
    <property type="component" value="Unassembled WGS sequence"/>
</dbReference>
<keyword evidence="3" id="KW-1185">Reference proteome</keyword>
<dbReference type="PANTHER" id="PTHR23204">
    <property type="entry name" value="CLEAVAGE AND POLYADENYLATION SPECIFIC FACTOR"/>
    <property type="match status" value="1"/>
</dbReference>